<protein>
    <submittedName>
        <fullName evidence="1">Uncharacterized protein</fullName>
    </submittedName>
</protein>
<gene>
    <name evidence="1" type="ORF">C8D86_10139</name>
</gene>
<dbReference type="RefSeq" id="WP_148326085.1">
    <property type="nucleotide sequence ID" value="NZ_LR699114.1"/>
</dbReference>
<dbReference type="Proteomes" id="UP000254720">
    <property type="component" value="Unassembled WGS sequence"/>
</dbReference>
<keyword evidence="2" id="KW-1185">Reference proteome</keyword>
<accession>A0A370GZ25</accession>
<reference evidence="1 2" key="1">
    <citation type="submission" date="2018-07" db="EMBL/GenBank/DDBJ databases">
        <title>Genomic Encyclopedia of Type Strains, Phase IV (KMG-IV): sequencing the most valuable type-strain genomes for metagenomic binning, comparative biology and taxonomic classification.</title>
        <authorList>
            <person name="Goeker M."/>
        </authorList>
    </citation>
    <scope>NUCLEOTIDE SEQUENCE [LARGE SCALE GENOMIC DNA]</scope>
    <source>
        <strain evidence="1 2">DSM 16500</strain>
    </source>
</reference>
<sequence>MHTRIKEVVEDVLKAFQLLEECPHLKPLVRIESDLAFRELNLVLEQFVRSEAQINQILKNYPGPEMGAIQCCLETILIFLNDRWECIQGTDAVYFHYPNSRINRACLLLAQHLATLLETHPYLLLMPSIKNLYKGELLERLLSLNFNEFIMSDDTHTFIEVGPCLNAADKSRTTTLFHTDGSEKKLTENETQRIINHSLEALYYYDVIEYSTQRLQMPIPPNSSNELFKALKEQKCHMKVSYGRKGNQKLAETILRKIKDPHELVDIMTSVLSKNEWRDFIGCISTETLARIMLEGDALAYCIQKSKNYTGDADHDRAILFCFSEIYWRQREKEGEHTTSAGWLPNYSKKWLSYNYTHSLVDYGKKWMGGYNKDEKKAAVEVLQSFLISDVELGGLPDYLKIKKKEAVEGALFEGDLGMIASQAGLIADPAYFQKRTTGLLSYFN</sequence>
<dbReference type="EMBL" id="QQAX01000001">
    <property type="protein sequence ID" value="RDI48760.1"/>
    <property type="molecule type" value="Genomic_DNA"/>
</dbReference>
<comment type="caution">
    <text evidence="1">The sequence shown here is derived from an EMBL/GenBank/DDBJ whole genome shotgun (WGS) entry which is preliminary data.</text>
</comment>
<evidence type="ECO:0000313" key="2">
    <source>
        <dbReference type="Proteomes" id="UP000254720"/>
    </source>
</evidence>
<dbReference type="AlphaFoldDB" id="A0A370GZ25"/>
<name>A0A370GZ25_9COXI</name>
<proteinExistence type="predicted"/>
<organism evidence="1 2">
    <name type="scientific">Aquicella lusitana</name>
    <dbReference type="NCBI Taxonomy" id="254246"/>
    <lineage>
        <taxon>Bacteria</taxon>
        <taxon>Pseudomonadati</taxon>
        <taxon>Pseudomonadota</taxon>
        <taxon>Gammaproteobacteria</taxon>
        <taxon>Legionellales</taxon>
        <taxon>Coxiellaceae</taxon>
        <taxon>Aquicella</taxon>
    </lineage>
</organism>
<evidence type="ECO:0000313" key="1">
    <source>
        <dbReference type="EMBL" id="RDI48760.1"/>
    </source>
</evidence>